<dbReference type="Proteomes" id="UP000028547">
    <property type="component" value="Unassembled WGS sequence"/>
</dbReference>
<evidence type="ECO:0000313" key="2">
    <source>
        <dbReference type="EMBL" id="KFA93091.1"/>
    </source>
</evidence>
<feature type="transmembrane region" description="Helical" evidence="1">
    <location>
        <begin position="137"/>
        <end position="155"/>
    </location>
</feature>
<accession>A0A084SXA6</accession>
<protein>
    <submittedName>
        <fullName evidence="2">Uncharacterized protein</fullName>
    </submittedName>
</protein>
<evidence type="ECO:0000313" key="3">
    <source>
        <dbReference type="Proteomes" id="UP000028547"/>
    </source>
</evidence>
<comment type="caution">
    <text evidence="2">The sequence shown here is derived from an EMBL/GenBank/DDBJ whole genome shotgun (WGS) entry which is preliminary data.</text>
</comment>
<keyword evidence="1" id="KW-0812">Transmembrane</keyword>
<proteinExistence type="predicted"/>
<reference evidence="2 3" key="1">
    <citation type="submission" date="2014-07" db="EMBL/GenBank/DDBJ databases">
        <title>Draft Genome Sequence of Gephyronic Acid Producer, Cystobacter violaceus Strain Cb vi76.</title>
        <authorList>
            <person name="Stevens D.C."/>
            <person name="Young J."/>
            <person name="Carmichael R."/>
            <person name="Tan J."/>
            <person name="Taylor R.E."/>
        </authorList>
    </citation>
    <scope>NUCLEOTIDE SEQUENCE [LARGE SCALE GENOMIC DNA]</scope>
    <source>
        <strain evidence="2 3">Cb vi76</strain>
    </source>
</reference>
<keyword evidence="1" id="KW-1133">Transmembrane helix</keyword>
<gene>
    <name evidence="2" type="ORF">Q664_11430</name>
</gene>
<sequence>MVPGTPFDSARVDALLEARGAKAQPGGGRTWLLENGAVEVHPLREGGQWVATEVRIPLEHQSELVREVVSKGAELAREAEVRFFDPQLGRELNAHDDGVVADQYERTARYAGEMLGVGSAMPVDTSTSEGFQPTTRFVVGAVVFFTLLYLLVSWMNTQLGG</sequence>
<name>A0A084SXA6_9BACT</name>
<dbReference type="EMBL" id="JPMI01000072">
    <property type="protein sequence ID" value="KFA93091.1"/>
    <property type="molecule type" value="Genomic_DNA"/>
</dbReference>
<keyword evidence="1" id="KW-0472">Membrane</keyword>
<dbReference type="AlphaFoldDB" id="A0A084SXA6"/>
<organism evidence="2 3">
    <name type="scientific">Archangium violaceum Cb vi76</name>
    <dbReference type="NCBI Taxonomy" id="1406225"/>
    <lineage>
        <taxon>Bacteria</taxon>
        <taxon>Pseudomonadati</taxon>
        <taxon>Myxococcota</taxon>
        <taxon>Myxococcia</taxon>
        <taxon>Myxococcales</taxon>
        <taxon>Cystobacterineae</taxon>
        <taxon>Archangiaceae</taxon>
        <taxon>Archangium</taxon>
    </lineage>
</organism>
<evidence type="ECO:0000256" key="1">
    <source>
        <dbReference type="SAM" id="Phobius"/>
    </source>
</evidence>